<evidence type="ECO:0000313" key="5">
    <source>
        <dbReference type="Proteomes" id="UP001170713"/>
    </source>
</evidence>
<dbReference type="SUPFAM" id="SSF48452">
    <property type="entry name" value="TPR-like"/>
    <property type="match status" value="1"/>
</dbReference>
<name>A0AAW7Q237_9BACT</name>
<dbReference type="EMBL" id="JAQJJC010000001">
    <property type="protein sequence ID" value="MDN5113128.1"/>
    <property type="molecule type" value="Genomic_DNA"/>
</dbReference>
<dbReference type="Gene3D" id="1.25.40.10">
    <property type="entry name" value="Tetratricopeptide repeat domain"/>
    <property type="match status" value="1"/>
</dbReference>
<organism evidence="4 5">
    <name type="scientific">Aliarcobacter butzleri</name>
    <dbReference type="NCBI Taxonomy" id="28197"/>
    <lineage>
        <taxon>Bacteria</taxon>
        <taxon>Pseudomonadati</taxon>
        <taxon>Campylobacterota</taxon>
        <taxon>Epsilonproteobacteria</taxon>
        <taxon>Campylobacterales</taxon>
        <taxon>Arcobacteraceae</taxon>
        <taxon>Aliarcobacter</taxon>
    </lineage>
</organism>
<dbReference type="Pfam" id="PF14559">
    <property type="entry name" value="TPR_19"/>
    <property type="match status" value="1"/>
</dbReference>
<accession>A0AAW7Q237</accession>
<evidence type="ECO:0000313" key="4">
    <source>
        <dbReference type="EMBL" id="MDN5113128.1"/>
    </source>
</evidence>
<evidence type="ECO:0000256" key="1">
    <source>
        <dbReference type="PROSITE-ProRule" id="PRU00339"/>
    </source>
</evidence>
<evidence type="ECO:0000256" key="2">
    <source>
        <dbReference type="SAM" id="SignalP"/>
    </source>
</evidence>
<dbReference type="PROSITE" id="PS50005">
    <property type="entry name" value="TPR"/>
    <property type="match status" value="1"/>
</dbReference>
<keyword evidence="2" id="KW-0732">Signal</keyword>
<feature type="repeat" description="TPR" evidence="1">
    <location>
        <begin position="70"/>
        <end position="103"/>
    </location>
</feature>
<dbReference type="InterPro" id="IPR011990">
    <property type="entry name" value="TPR-like_helical_dom_sf"/>
</dbReference>
<comment type="caution">
    <text evidence="4">The sequence shown here is derived from an EMBL/GenBank/DDBJ whole genome shotgun (WGS) entry which is preliminary data.</text>
</comment>
<gene>
    <name evidence="4" type="ORF">PJV88_00595</name>
</gene>
<evidence type="ECO:0000259" key="3">
    <source>
        <dbReference type="Pfam" id="PF04575"/>
    </source>
</evidence>
<dbReference type="InterPro" id="IPR007655">
    <property type="entry name" value="Slam_C"/>
</dbReference>
<sequence length="447" mass="52458">MVHSQQQGKTMNKKLLSAFILSTVSLTSVLANENYSNEHFQKAIESYQNRLFQDSYILLQQYTKENKLSSDTTFILARSAYEIGKFSEALNLYKSMLKENPNNNRVKLELAQTYFQLKQYDEAKALYEEVLKEPGLPENVKKNIEFTLNSLDKKSQKNFIKTTLGFGYGFDSNVDNNSSDNLVYWGNIPLSMEDKKSDHIVEYILALNHTYKLKDDLTIDNRFVGYIQKYNNEYDNDLSLTVFGTGLSYYTQKSKLSLAFDYNYVWLDNSTYLNNYILTPSFDYQIDANLMYKTKLKLIKKDFKQTQYEFRDSTYYELQNSLAFLTQDFGINTFSFTFGTDNKDKGSHYNVDYDFASLRYENMYPLTKSTILTNGIELYKDIYKENEEFLYGNKRKNDKVIYDLGVIQSINKNLSLGATFRYINNDSNQNIYEYDKYVVKSNIYYSF</sequence>
<feature type="chain" id="PRO_5043465377" evidence="2">
    <location>
        <begin position="32"/>
        <end position="447"/>
    </location>
</feature>
<dbReference type="RefSeq" id="WP_301342325.1">
    <property type="nucleotide sequence ID" value="NZ_JAQJJC010000001.1"/>
</dbReference>
<keyword evidence="1" id="KW-0802">TPR repeat</keyword>
<dbReference type="SMART" id="SM00028">
    <property type="entry name" value="TPR"/>
    <property type="match status" value="3"/>
</dbReference>
<feature type="domain" description="Surface lipoprotein assembly modifier C-terminal" evidence="3">
    <location>
        <begin position="163"/>
        <end position="437"/>
    </location>
</feature>
<dbReference type="Pfam" id="PF04575">
    <property type="entry name" value="SlipAM"/>
    <property type="match status" value="1"/>
</dbReference>
<dbReference type="InterPro" id="IPR019734">
    <property type="entry name" value="TPR_rpt"/>
</dbReference>
<proteinExistence type="predicted"/>
<dbReference type="Proteomes" id="UP001170713">
    <property type="component" value="Unassembled WGS sequence"/>
</dbReference>
<reference evidence="4" key="1">
    <citation type="journal article" date="2023" name="Microorganisms">
        <title>Genomic Characterization of Arcobacter butzleri Strains Isolated from Various Sources in Lithuania.</title>
        <authorList>
            <person name="Uljanovas D."/>
            <person name="Golz G."/>
            <person name="Fleischmann S."/>
            <person name="Kudirkiene E."/>
            <person name="Kasetiene N."/>
            <person name="Grineviciene A."/>
            <person name="Tamuleviciene E."/>
            <person name="Aksomaitiene J."/>
            <person name="Alter T."/>
            <person name="Malakauskas M."/>
        </authorList>
    </citation>
    <scope>NUCLEOTIDE SEQUENCE</scope>
    <source>
        <strain evidence="4">W48</strain>
    </source>
</reference>
<reference evidence="4" key="2">
    <citation type="submission" date="2023-01" db="EMBL/GenBank/DDBJ databases">
        <authorList>
            <person name="Uljanovas D."/>
        </authorList>
    </citation>
    <scope>NUCLEOTIDE SEQUENCE</scope>
    <source>
        <strain evidence="4">W48</strain>
    </source>
</reference>
<protein>
    <submittedName>
        <fullName evidence="4">Tetratricopeptide repeat protein</fullName>
    </submittedName>
</protein>
<dbReference type="AlphaFoldDB" id="A0AAW7Q237"/>
<feature type="signal peptide" evidence="2">
    <location>
        <begin position="1"/>
        <end position="31"/>
    </location>
</feature>